<dbReference type="RefSeq" id="WP_284202777.1">
    <property type="nucleotide sequence ID" value="NZ_BSPQ01000001.1"/>
</dbReference>
<feature type="domain" description="CBS" evidence="3">
    <location>
        <begin position="77"/>
        <end position="134"/>
    </location>
</feature>
<evidence type="ECO:0000313" key="4">
    <source>
        <dbReference type="EMBL" id="GLS89665.1"/>
    </source>
</evidence>
<proteinExistence type="predicted"/>
<dbReference type="PANTHER" id="PTHR43080">
    <property type="entry name" value="CBS DOMAIN-CONTAINING PROTEIN CBSX3, MITOCHONDRIAL"/>
    <property type="match status" value="1"/>
</dbReference>
<keyword evidence="1 2" id="KW-0129">CBS domain</keyword>
<dbReference type="Gene3D" id="3.10.580.10">
    <property type="entry name" value="CBS-domain"/>
    <property type="match status" value="1"/>
</dbReference>
<sequence>MSTLQVQQIMDKQPITVQCQTPLTSIIDTLISSQQTQLPVVNSHHQLLGMVSLIDVQKALLVGAYHCDQPVKVNEIMAKEFICLSADEDLSEVAIKTQRQADNVFPVLKEDKLIGMMKRADLLIYLQNNLTHCSQIKQIKYSTSRRFLTPHREGHD</sequence>
<dbReference type="SUPFAM" id="SSF54631">
    <property type="entry name" value="CBS-domain pair"/>
    <property type="match status" value="1"/>
</dbReference>
<protein>
    <submittedName>
        <fullName evidence="4">CBS domain-containing protein</fullName>
    </submittedName>
</protein>
<dbReference type="SMART" id="SM00116">
    <property type="entry name" value="CBS"/>
    <property type="match status" value="2"/>
</dbReference>
<gene>
    <name evidence="4" type="ORF">GCM10007916_07320</name>
</gene>
<organism evidence="4 5">
    <name type="scientific">Psychromonas marina</name>
    <dbReference type="NCBI Taxonomy" id="88364"/>
    <lineage>
        <taxon>Bacteria</taxon>
        <taxon>Pseudomonadati</taxon>
        <taxon>Pseudomonadota</taxon>
        <taxon>Gammaproteobacteria</taxon>
        <taxon>Alteromonadales</taxon>
        <taxon>Psychromonadaceae</taxon>
        <taxon>Psychromonas</taxon>
    </lineage>
</organism>
<dbReference type="PANTHER" id="PTHR43080:SF26">
    <property type="entry name" value="REGULATORY PROTEIN"/>
    <property type="match status" value="1"/>
</dbReference>
<dbReference type="InterPro" id="IPR051257">
    <property type="entry name" value="Diverse_CBS-Domain"/>
</dbReference>
<evidence type="ECO:0000256" key="1">
    <source>
        <dbReference type="ARBA" id="ARBA00023122"/>
    </source>
</evidence>
<dbReference type="PROSITE" id="PS51371">
    <property type="entry name" value="CBS"/>
    <property type="match status" value="2"/>
</dbReference>
<dbReference type="Proteomes" id="UP001157353">
    <property type="component" value="Unassembled WGS sequence"/>
</dbReference>
<evidence type="ECO:0000313" key="5">
    <source>
        <dbReference type="Proteomes" id="UP001157353"/>
    </source>
</evidence>
<evidence type="ECO:0000256" key="2">
    <source>
        <dbReference type="PROSITE-ProRule" id="PRU00703"/>
    </source>
</evidence>
<reference evidence="5" key="1">
    <citation type="journal article" date="2019" name="Int. J. Syst. Evol. Microbiol.">
        <title>The Global Catalogue of Microorganisms (GCM) 10K type strain sequencing project: providing services to taxonomists for standard genome sequencing and annotation.</title>
        <authorList>
            <consortium name="The Broad Institute Genomics Platform"/>
            <consortium name="The Broad Institute Genome Sequencing Center for Infectious Disease"/>
            <person name="Wu L."/>
            <person name="Ma J."/>
        </authorList>
    </citation>
    <scope>NUCLEOTIDE SEQUENCE [LARGE SCALE GENOMIC DNA]</scope>
    <source>
        <strain evidence="5">NBRC 103166</strain>
    </source>
</reference>
<feature type="domain" description="CBS" evidence="3">
    <location>
        <begin position="10"/>
        <end position="69"/>
    </location>
</feature>
<name>A0ABQ6DX54_9GAMM</name>
<evidence type="ECO:0000259" key="3">
    <source>
        <dbReference type="PROSITE" id="PS51371"/>
    </source>
</evidence>
<dbReference type="InterPro" id="IPR046342">
    <property type="entry name" value="CBS_dom_sf"/>
</dbReference>
<dbReference type="InterPro" id="IPR000644">
    <property type="entry name" value="CBS_dom"/>
</dbReference>
<accession>A0ABQ6DX54</accession>
<comment type="caution">
    <text evidence="4">The sequence shown here is derived from an EMBL/GenBank/DDBJ whole genome shotgun (WGS) entry which is preliminary data.</text>
</comment>
<dbReference type="Pfam" id="PF00571">
    <property type="entry name" value="CBS"/>
    <property type="match status" value="2"/>
</dbReference>
<keyword evidence="5" id="KW-1185">Reference proteome</keyword>
<dbReference type="EMBL" id="BSPQ01000001">
    <property type="protein sequence ID" value="GLS89665.1"/>
    <property type="molecule type" value="Genomic_DNA"/>
</dbReference>